<sequence length="136" mass="14518">MTSESTRLVCAILTCGGGVDFIDGSEADGGMVACSAVLFSMEELGHDTPINEVASDDDGNVGLSGGFRTLVTRDLILEMIESDDLVSYISSVSVSHSPMLQILSLSNLKLPSFVDSPSLLMSGSRDKKRDREIRET</sequence>
<comment type="caution">
    <text evidence="1">The sequence shown here is derived from an EMBL/GenBank/DDBJ whole genome shotgun (WGS) entry which is preliminary data.</text>
</comment>
<keyword evidence="2" id="KW-1185">Reference proteome</keyword>
<organism evidence="1 2">
    <name type="scientific">Parasponia andersonii</name>
    <name type="common">Sponia andersonii</name>
    <dbReference type="NCBI Taxonomy" id="3476"/>
    <lineage>
        <taxon>Eukaryota</taxon>
        <taxon>Viridiplantae</taxon>
        <taxon>Streptophyta</taxon>
        <taxon>Embryophyta</taxon>
        <taxon>Tracheophyta</taxon>
        <taxon>Spermatophyta</taxon>
        <taxon>Magnoliopsida</taxon>
        <taxon>eudicotyledons</taxon>
        <taxon>Gunneridae</taxon>
        <taxon>Pentapetalae</taxon>
        <taxon>rosids</taxon>
        <taxon>fabids</taxon>
        <taxon>Rosales</taxon>
        <taxon>Cannabaceae</taxon>
        <taxon>Parasponia</taxon>
    </lineage>
</organism>
<dbReference type="Proteomes" id="UP000237105">
    <property type="component" value="Unassembled WGS sequence"/>
</dbReference>
<name>A0A2P5BJ44_PARAD</name>
<dbReference type="EMBL" id="JXTB01000271">
    <property type="protein sequence ID" value="PON48807.1"/>
    <property type="molecule type" value="Genomic_DNA"/>
</dbReference>
<accession>A0A2P5BJ44</accession>
<dbReference type="AlphaFoldDB" id="A0A2P5BJ44"/>
<evidence type="ECO:0000313" key="2">
    <source>
        <dbReference type="Proteomes" id="UP000237105"/>
    </source>
</evidence>
<protein>
    <submittedName>
        <fullName evidence="1">Uncharacterized protein</fullName>
    </submittedName>
</protein>
<gene>
    <name evidence="1" type="ORF">PanWU01x14_235100</name>
</gene>
<proteinExistence type="predicted"/>
<reference evidence="2" key="1">
    <citation type="submission" date="2016-06" db="EMBL/GenBank/DDBJ databases">
        <title>Parallel loss of symbiosis genes in relatives of nitrogen-fixing non-legume Parasponia.</title>
        <authorList>
            <person name="Van Velzen R."/>
            <person name="Holmer R."/>
            <person name="Bu F."/>
            <person name="Rutten L."/>
            <person name="Van Zeijl A."/>
            <person name="Liu W."/>
            <person name="Santuari L."/>
            <person name="Cao Q."/>
            <person name="Sharma T."/>
            <person name="Shen D."/>
            <person name="Roswanjaya Y."/>
            <person name="Wardhani T."/>
            <person name="Kalhor M.S."/>
            <person name="Jansen J."/>
            <person name="Van den Hoogen J."/>
            <person name="Gungor B."/>
            <person name="Hartog M."/>
            <person name="Hontelez J."/>
            <person name="Verver J."/>
            <person name="Yang W.-C."/>
            <person name="Schijlen E."/>
            <person name="Repin R."/>
            <person name="Schilthuizen M."/>
            <person name="Schranz E."/>
            <person name="Heidstra R."/>
            <person name="Miyata K."/>
            <person name="Fedorova E."/>
            <person name="Kohlen W."/>
            <person name="Bisseling T."/>
            <person name="Smit S."/>
            <person name="Geurts R."/>
        </authorList>
    </citation>
    <scope>NUCLEOTIDE SEQUENCE [LARGE SCALE GENOMIC DNA]</scope>
    <source>
        <strain evidence="2">cv. WU1-14</strain>
    </source>
</reference>
<evidence type="ECO:0000313" key="1">
    <source>
        <dbReference type="EMBL" id="PON48807.1"/>
    </source>
</evidence>